<feature type="compositionally biased region" description="Low complexity" evidence="1">
    <location>
        <begin position="346"/>
        <end position="362"/>
    </location>
</feature>
<sequence length="379" mass="43459">MELIQREEEKRRQFAETQLALMDDSLEAKNQMLEFLMEDRRKKDTLIERLQQQLRDVERGAPGNDRSSAAVVSLSRLFAILAQPAPAGDQNPDFEYALKQPNNDLEMVLGKRGSFDVRAQGQAQSVLQNARFREWMTREDPDLLVVEANLRACALDSITAISLFSANFILSMARVQPKEVVTQFFCGLHRGVRTDPWTGPNGLVRSVIVQLLMALHQRDQLSINFIDSRTYLKRVEEHELFTLCDMLHRLVRQFPPDTTVYCIIDGVSCFDRDLHGAFQQMAIVVDWLHYIVEDDALRSRFKVLMTIPEQSTRRFRQGVDKEQRITLRSSLLSPQMISGRSVEAGISRPSTPTLSPSSSIASMREWDDDEGYDEGYDEW</sequence>
<dbReference type="PANTHER" id="PTHR40619:SF3">
    <property type="entry name" value="FUNGAL STAND N-TERMINAL GOODBYE DOMAIN-CONTAINING PROTEIN"/>
    <property type="match status" value="1"/>
</dbReference>
<dbReference type="VEuPathDB" id="FungiDB:BO71DRAFT_400822"/>
<protein>
    <submittedName>
        <fullName evidence="2">Uncharacterized protein</fullName>
    </submittedName>
</protein>
<evidence type="ECO:0000313" key="2">
    <source>
        <dbReference type="EMBL" id="PYH92170.1"/>
    </source>
</evidence>
<keyword evidence="3" id="KW-1185">Reference proteome</keyword>
<evidence type="ECO:0000313" key="3">
    <source>
        <dbReference type="Proteomes" id="UP000247810"/>
    </source>
</evidence>
<dbReference type="PANTHER" id="PTHR40619">
    <property type="entry name" value="FUNGAL STAND N-TERMINAL GOODBYE DOMAIN-CONTAINING PROTEIN"/>
    <property type="match status" value="1"/>
</dbReference>
<feature type="compositionally biased region" description="Acidic residues" evidence="1">
    <location>
        <begin position="366"/>
        <end position="379"/>
    </location>
</feature>
<evidence type="ECO:0000256" key="1">
    <source>
        <dbReference type="SAM" id="MobiDB-lite"/>
    </source>
</evidence>
<organism evidence="2 3">
    <name type="scientific">Aspergillus ellipticus CBS 707.79</name>
    <dbReference type="NCBI Taxonomy" id="1448320"/>
    <lineage>
        <taxon>Eukaryota</taxon>
        <taxon>Fungi</taxon>
        <taxon>Dikarya</taxon>
        <taxon>Ascomycota</taxon>
        <taxon>Pezizomycotina</taxon>
        <taxon>Eurotiomycetes</taxon>
        <taxon>Eurotiomycetidae</taxon>
        <taxon>Eurotiales</taxon>
        <taxon>Aspergillaceae</taxon>
        <taxon>Aspergillus</taxon>
        <taxon>Aspergillus subgen. Circumdati</taxon>
    </lineage>
</organism>
<dbReference type="STRING" id="1448320.A0A319D4C2"/>
<dbReference type="OrthoDB" id="5419927at2759"/>
<dbReference type="AlphaFoldDB" id="A0A319D4C2"/>
<gene>
    <name evidence="2" type="ORF">BO71DRAFT_400822</name>
</gene>
<dbReference type="EMBL" id="KZ825924">
    <property type="protein sequence ID" value="PYH92170.1"/>
    <property type="molecule type" value="Genomic_DNA"/>
</dbReference>
<proteinExistence type="predicted"/>
<feature type="region of interest" description="Disordered" evidence="1">
    <location>
        <begin position="342"/>
        <end position="379"/>
    </location>
</feature>
<dbReference type="Proteomes" id="UP000247810">
    <property type="component" value="Unassembled WGS sequence"/>
</dbReference>
<name>A0A319D4C2_9EURO</name>
<accession>A0A319D4C2</accession>
<reference evidence="2 3" key="1">
    <citation type="submission" date="2018-02" db="EMBL/GenBank/DDBJ databases">
        <title>The genomes of Aspergillus section Nigri reveals drivers in fungal speciation.</title>
        <authorList>
            <consortium name="DOE Joint Genome Institute"/>
            <person name="Vesth T.C."/>
            <person name="Nybo J."/>
            <person name="Theobald S."/>
            <person name="Brandl J."/>
            <person name="Frisvad J.C."/>
            <person name="Nielsen K.F."/>
            <person name="Lyhne E.K."/>
            <person name="Kogle M.E."/>
            <person name="Kuo A."/>
            <person name="Riley R."/>
            <person name="Clum A."/>
            <person name="Nolan M."/>
            <person name="Lipzen A."/>
            <person name="Salamov A."/>
            <person name="Henrissat B."/>
            <person name="Wiebenga A."/>
            <person name="De vries R.P."/>
            <person name="Grigoriev I.V."/>
            <person name="Mortensen U.H."/>
            <person name="Andersen M.R."/>
            <person name="Baker S.E."/>
        </authorList>
    </citation>
    <scope>NUCLEOTIDE SEQUENCE [LARGE SCALE GENOMIC DNA]</scope>
    <source>
        <strain evidence="2 3">CBS 707.79</strain>
    </source>
</reference>